<evidence type="ECO:0000256" key="2">
    <source>
        <dbReference type="ARBA" id="ARBA00008150"/>
    </source>
</evidence>
<feature type="domain" description="MucB/RseB N-terminal" evidence="6">
    <location>
        <begin position="35"/>
        <end position="199"/>
    </location>
</feature>
<sequence length="323" mass="36165">MSSGLIRVVLSCSFLFWAMLAGAEPQALSPDTTADWSRTLLNASRTQEYNGVLTVNEGGLQVAYQLWHTVSAEDDTEYEERMRVLDGPLMELVRTPERVTCLHAPGTEVPADHGVPQSPFASLMLMDPERLAANYQLWALGDERLASRAARVYELRSQHGEPRLVHRVWVDAETGIALRHRRLAPNGDVLADVRYVTFSPDAADVPPGFRTTFAEPFWHQFEQAEPTRDGGADEVWQLAPAPAGFVRLIDEYRNGEWYQLWSDGMVEFSLMVEPVNGEPPEPVMERQGSTLLMTAIHGDWIVALVGDVPDALARDVLTRVQWQ</sequence>
<comment type="caution">
    <text evidence="8">The sequence shown here is derived from an EMBL/GenBank/DDBJ whole genome shotgun (WGS) entry which is preliminary data.</text>
</comment>
<evidence type="ECO:0000256" key="4">
    <source>
        <dbReference type="ARBA" id="ARBA00022764"/>
    </source>
</evidence>
<dbReference type="EMBL" id="SRMF01000010">
    <property type="protein sequence ID" value="TGG91108.1"/>
    <property type="molecule type" value="Genomic_DNA"/>
</dbReference>
<dbReference type="Gene3D" id="2.50.20.10">
    <property type="entry name" value="Lipoprotein localisation LolA/LolB/LppX"/>
    <property type="match status" value="1"/>
</dbReference>
<dbReference type="Proteomes" id="UP000297475">
    <property type="component" value="Unassembled WGS sequence"/>
</dbReference>
<evidence type="ECO:0000259" key="7">
    <source>
        <dbReference type="Pfam" id="PF17188"/>
    </source>
</evidence>
<name>A0A4Z0WBS0_9GAMM</name>
<feature type="chain" id="PRO_5021459347" description="Transcriptional regulator" evidence="5">
    <location>
        <begin position="24"/>
        <end position="323"/>
    </location>
</feature>
<dbReference type="InterPro" id="IPR038484">
    <property type="entry name" value="MucB/RseB_C_sf"/>
</dbReference>
<accession>A0A4Z0WBS0</accession>
<reference evidence="8 9" key="1">
    <citation type="submission" date="2019-04" db="EMBL/GenBank/DDBJ databases">
        <title>Natronospirillum operosus gen. nov., sp. nov., a haloalkaliphilic satellite isolated from decaying biomass of laboratory culture of cyanobacterium Geitlerinema sp. and proposal of Natronospirillaceae fam. nov. and Saccharospirillaceae fam. nov.</title>
        <authorList>
            <person name="Kevbrin V."/>
            <person name="Boltyanskaya Y."/>
            <person name="Koziaeva V."/>
            <person name="Grouzdev D.S."/>
            <person name="Park M."/>
            <person name="Cho J."/>
        </authorList>
    </citation>
    <scope>NUCLEOTIDE SEQUENCE [LARGE SCALE GENOMIC DNA]</scope>
    <source>
        <strain evidence="8 9">G-116</strain>
    </source>
</reference>
<dbReference type="InterPro" id="IPR033434">
    <property type="entry name" value="MucB/RseB_N"/>
</dbReference>
<dbReference type="GO" id="GO:0030288">
    <property type="term" value="C:outer membrane-bounded periplasmic space"/>
    <property type="evidence" value="ECO:0007669"/>
    <property type="project" value="TreeGrafter"/>
</dbReference>
<dbReference type="Pfam" id="PF17188">
    <property type="entry name" value="MucB_RseB_C"/>
    <property type="match status" value="1"/>
</dbReference>
<evidence type="ECO:0000256" key="1">
    <source>
        <dbReference type="ARBA" id="ARBA00004418"/>
    </source>
</evidence>
<keyword evidence="4" id="KW-0574">Periplasm</keyword>
<dbReference type="AlphaFoldDB" id="A0A4Z0WBS0"/>
<evidence type="ECO:0008006" key="10">
    <source>
        <dbReference type="Google" id="ProtNLM"/>
    </source>
</evidence>
<evidence type="ECO:0000256" key="3">
    <source>
        <dbReference type="ARBA" id="ARBA00022729"/>
    </source>
</evidence>
<dbReference type="InterPro" id="IPR033436">
    <property type="entry name" value="MucB/RseB_C"/>
</dbReference>
<dbReference type="InterPro" id="IPR005588">
    <property type="entry name" value="MucB_RseB"/>
</dbReference>
<dbReference type="GO" id="GO:0032885">
    <property type="term" value="P:regulation of polysaccharide biosynthetic process"/>
    <property type="evidence" value="ECO:0007669"/>
    <property type="project" value="TreeGrafter"/>
</dbReference>
<keyword evidence="9" id="KW-1185">Reference proteome</keyword>
<dbReference type="CDD" id="cd16327">
    <property type="entry name" value="RseB"/>
    <property type="match status" value="1"/>
</dbReference>
<dbReference type="RefSeq" id="WP_135484530.1">
    <property type="nucleotide sequence ID" value="NZ_SRMF01000010.1"/>
</dbReference>
<dbReference type="PANTHER" id="PTHR38782">
    <property type="match status" value="1"/>
</dbReference>
<evidence type="ECO:0000256" key="5">
    <source>
        <dbReference type="SAM" id="SignalP"/>
    </source>
</evidence>
<keyword evidence="3 5" id="KW-0732">Signal</keyword>
<feature type="domain" description="MucB/RseB C-terminal" evidence="7">
    <location>
        <begin position="233"/>
        <end position="320"/>
    </location>
</feature>
<comment type="similarity">
    <text evidence="2">Belongs to the RseB family.</text>
</comment>
<protein>
    <recommendedName>
        <fullName evidence="10">Transcriptional regulator</fullName>
    </recommendedName>
</protein>
<dbReference type="GO" id="GO:0045152">
    <property type="term" value="F:antisigma factor binding"/>
    <property type="evidence" value="ECO:0007669"/>
    <property type="project" value="TreeGrafter"/>
</dbReference>
<dbReference type="OrthoDB" id="7067274at2"/>
<feature type="signal peptide" evidence="5">
    <location>
        <begin position="1"/>
        <end position="23"/>
    </location>
</feature>
<organism evidence="8 9">
    <name type="scientific">Natronospirillum operosum</name>
    <dbReference type="NCBI Taxonomy" id="2759953"/>
    <lineage>
        <taxon>Bacteria</taxon>
        <taxon>Pseudomonadati</taxon>
        <taxon>Pseudomonadota</taxon>
        <taxon>Gammaproteobacteria</taxon>
        <taxon>Oceanospirillales</taxon>
        <taxon>Natronospirillaceae</taxon>
        <taxon>Natronospirillum</taxon>
    </lineage>
</organism>
<evidence type="ECO:0000313" key="9">
    <source>
        <dbReference type="Proteomes" id="UP000297475"/>
    </source>
</evidence>
<dbReference type="Gene3D" id="3.30.200.100">
    <property type="entry name" value="MucB/RseB, C-terminal domain"/>
    <property type="match status" value="1"/>
</dbReference>
<evidence type="ECO:0000259" key="6">
    <source>
        <dbReference type="Pfam" id="PF03888"/>
    </source>
</evidence>
<evidence type="ECO:0000313" key="8">
    <source>
        <dbReference type="EMBL" id="TGG91108.1"/>
    </source>
</evidence>
<gene>
    <name evidence="8" type="ORF">E4656_17090</name>
</gene>
<dbReference type="Pfam" id="PF03888">
    <property type="entry name" value="MucB_RseB"/>
    <property type="match status" value="1"/>
</dbReference>
<dbReference type="PANTHER" id="PTHR38782:SF1">
    <property type="entry name" value="SIGMA-E FACTOR REGULATORY PROTEIN RSEB"/>
    <property type="match status" value="1"/>
</dbReference>
<proteinExistence type="inferred from homology"/>
<comment type="subcellular location">
    <subcellularLocation>
        <location evidence="1">Periplasm</location>
    </subcellularLocation>
</comment>